<keyword evidence="2" id="KW-0813">Transport</keyword>
<dbReference type="PANTHER" id="PTHR30574:SF1">
    <property type="entry name" value="SULPHUR TRANSPORT DOMAIN-CONTAINING PROTEIN"/>
    <property type="match status" value="1"/>
</dbReference>
<dbReference type="PANTHER" id="PTHR30574">
    <property type="entry name" value="INNER MEMBRANE PROTEIN YEDE"/>
    <property type="match status" value="1"/>
</dbReference>
<feature type="transmembrane region" description="Helical" evidence="9">
    <location>
        <begin position="132"/>
        <end position="149"/>
    </location>
</feature>
<dbReference type="Pfam" id="PF04143">
    <property type="entry name" value="Sulf_transp"/>
    <property type="match status" value="1"/>
</dbReference>
<reference evidence="10" key="1">
    <citation type="journal article" date="2014" name="Int. J. Syst. Evol. Microbiol.">
        <title>Complete genome sequence of Corynebacterium casei LMG S-19264T (=DSM 44701T), isolated from a smear-ripened cheese.</title>
        <authorList>
            <consortium name="US DOE Joint Genome Institute (JGI-PGF)"/>
            <person name="Walter F."/>
            <person name="Albersmeier A."/>
            <person name="Kalinowski J."/>
            <person name="Ruckert C."/>
        </authorList>
    </citation>
    <scope>NUCLEOTIDE SEQUENCE</scope>
    <source>
        <strain evidence="10">KCTC 42651</strain>
    </source>
</reference>
<sequence>MAEAVMDALAVGIFEGWEPEDFLLLFGGLLGLAFGALAQWSGFCFRAAVQETTRPGGARPKLAQWIAATAVAIAATQGGIAHGLIDVSGTPYLQADFSLGGLVVGGLLFGIGMTFAGGCISRLTVLSVRGNLRSVFTLLVVSVVGYAAIRGMLAQARAGFADGTRVPGDAAPSIPDLLATGLGLPAEAVALGLGAVALVLGLSLAFHEAGRRVLPLAVGGSVGLLVAAGFAATTWVSSEAFDPVAVESLRFTQPSADSLMYAMISTGVAANFGIVLFAGVLAGAFLQAAATRSLRLEGFEDPAQMARAGLGGVAMGVGGVLALGCAVGQGLSGVATLAYPSMIALAAIWTGARIGFAWRAGIERRVAAAA</sequence>
<keyword evidence="4" id="KW-0997">Cell inner membrane</keyword>
<gene>
    <name evidence="10" type="ORF">GCM10017083_37350</name>
</gene>
<keyword evidence="7 9" id="KW-0472">Membrane</keyword>
<feature type="transmembrane region" description="Helical" evidence="9">
    <location>
        <begin position="22"/>
        <end position="45"/>
    </location>
</feature>
<keyword evidence="3" id="KW-1003">Cell membrane</keyword>
<feature type="transmembrane region" description="Helical" evidence="9">
    <location>
        <begin position="213"/>
        <end position="238"/>
    </location>
</feature>
<dbReference type="GO" id="GO:0005886">
    <property type="term" value="C:plasma membrane"/>
    <property type="evidence" value="ECO:0007669"/>
    <property type="project" value="UniProtKB-SubCell"/>
</dbReference>
<evidence type="ECO:0000256" key="2">
    <source>
        <dbReference type="ARBA" id="ARBA00022448"/>
    </source>
</evidence>
<evidence type="ECO:0000256" key="4">
    <source>
        <dbReference type="ARBA" id="ARBA00022519"/>
    </source>
</evidence>
<keyword evidence="5 9" id="KW-0812">Transmembrane</keyword>
<dbReference type="Proteomes" id="UP000630353">
    <property type="component" value="Unassembled WGS sequence"/>
</dbReference>
<evidence type="ECO:0000313" key="10">
    <source>
        <dbReference type="EMBL" id="GHD56808.1"/>
    </source>
</evidence>
<feature type="transmembrane region" description="Helical" evidence="9">
    <location>
        <begin position="188"/>
        <end position="206"/>
    </location>
</feature>
<feature type="transmembrane region" description="Helical" evidence="9">
    <location>
        <begin position="65"/>
        <end position="85"/>
    </location>
</feature>
<keyword evidence="6 9" id="KW-1133">Transmembrane helix</keyword>
<evidence type="ECO:0000313" key="11">
    <source>
        <dbReference type="Proteomes" id="UP000630353"/>
    </source>
</evidence>
<dbReference type="InterPro" id="IPR007272">
    <property type="entry name" value="Sulf_transp_TsuA/YedE"/>
</dbReference>
<proteinExistence type="inferred from homology"/>
<evidence type="ECO:0000256" key="3">
    <source>
        <dbReference type="ARBA" id="ARBA00022475"/>
    </source>
</evidence>
<dbReference type="AlphaFoldDB" id="A0A918XVS9"/>
<feature type="transmembrane region" description="Helical" evidence="9">
    <location>
        <begin position="337"/>
        <end position="356"/>
    </location>
</feature>
<feature type="transmembrane region" description="Helical" evidence="9">
    <location>
        <begin position="307"/>
        <end position="331"/>
    </location>
</feature>
<evidence type="ECO:0000256" key="1">
    <source>
        <dbReference type="ARBA" id="ARBA00004429"/>
    </source>
</evidence>
<organism evidence="10 11">
    <name type="scientific">Thalassobaculum fulvum</name>
    <dbReference type="NCBI Taxonomy" id="1633335"/>
    <lineage>
        <taxon>Bacteria</taxon>
        <taxon>Pseudomonadati</taxon>
        <taxon>Pseudomonadota</taxon>
        <taxon>Alphaproteobacteria</taxon>
        <taxon>Rhodospirillales</taxon>
        <taxon>Thalassobaculaceae</taxon>
        <taxon>Thalassobaculum</taxon>
    </lineage>
</organism>
<feature type="transmembrane region" description="Helical" evidence="9">
    <location>
        <begin position="258"/>
        <end position="286"/>
    </location>
</feature>
<dbReference type="EMBL" id="BMZS01000009">
    <property type="protein sequence ID" value="GHD56808.1"/>
    <property type="molecule type" value="Genomic_DNA"/>
</dbReference>
<accession>A0A918XVS9</accession>
<name>A0A918XVS9_9PROT</name>
<evidence type="ECO:0000256" key="9">
    <source>
        <dbReference type="SAM" id="Phobius"/>
    </source>
</evidence>
<protein>
    <submittedName>
        <fullName evidence="10">Membrane protein</fullName>
    </submittedName>
</protein>
<evidence type="ECO:0000256" key="8">
    <source>
        <dbReference type="ARBA" id="ARBA00035655"/>
    </source>
</evidence>
<reference evidence="10" key="2">
    <citation type="submission" date="2020-09" db="EMBL/GenBank/DDBJ databases">
        <authorList>
            <person name="Sun Q."/>
            <person name="Kim S."/>
        </authorList>
    </citation>
    <scope>NUCLEOTIDE SEQUENCE</scope>
    <source>
        <strain evidence="10">KCTC 42651</strain>
    </source>
</reference>
<feature type="transmembrane region" description="Helical" evidence="9">
    <location>
        <begin position="97"/>
        <end position="120"/>
    </location>
</feature>
<evidence type="ECO:0000256" key="6">
    <source>
        <dbReference type="ARBA" id="ARBA00022989"/>
    </source>
</evidence>
<evidence type="ECO:0000256" key="5">
    <source>
        <dbReference type="ARBA" id="ARBA00022692"/>
    </source>
</evidence>
<keyword evidence="11" id="KW-1185">Reference proteome</keyword>
<comment type="similarity">
    <text evidence="8">Belongs to the TsuA/YedE (TC 9.B.102) family.</text>
</comment>
<evidence type="ECO:0000256" key="7">
    <source>
        <dbReference type="ARBA" id="ARBA00023136"/>
    </source>
</evidence>
<comment type="caution">
    <text evidence="10">The sequence shown here is derived from an EMBL/GenBank/DDBJ whole genome shotgun (WGS) entry which is preliminary data.</text>
</comment>
<comment type="subcellular location">
    <subcellularLocation>
        <location evidence="1">Cell inner membrane</location>
        <topology evidence="1">Multi-pass membrane protein</topology>
    </subcellularLocation>
</comment>